<keyword evidence="2" id="KW-0472">Membrane</keyword>
<keyword evidence="4" id="KW-0407">Ion channel</keyword>
<gene>
    <name evidence="4" type="ORF">LRS13_09895</name>
</gene>
<dbReference type="PANTHER" id="PTHR43833:SF11">
    <property type="entry name" value="VOLTAGE-GATED POTASSIUM CHANNEL KCH"/>
    <property type="match status" value="1"/>
</dbReference>
<feature type="transmembrane region" description="Helical" evidence="2">
    <location>
        <begin position="55"/>
        <end position="77"/>
    </location>
</feature>
<dbReference type="Pfam" id="PF02254">
    <property type="entry name" value="TrkA_N"/>
    <property type="match status" value="1"/>
</dbReference>
<organism evidence="4 5">
    <name type="scientific">Svornostia abyssi</name>
    <dbReference type="NCBI Taxonomy" id="2898438"/>
    <lineage>
        <taxon>Bacteria</taxon>
        <taxon>Bacillati</taxon>
        <taxon>Actinomycetota</taxon>
        <taxon>Thermoleophilia</taxon>
        <taxon>Solirubrobacterales</taxon>
        <taxon>Baekduiaceae</taxon>
        <taxon>Svornostia</taxon>
    </lineage>
</organism>
<dbReference type="SUPFAM" id="SSF81324">
    <property type="entry name" value="Voltage-gated potassium channels"/>
    <property type="match status" value="1"/>
</dbReference>
<sequence length="301" mass="32308">MLVVMIVSATIFNLGTSAAIDQLDAIYFTVTTMATVGYGDVNLLNEPDWVKVYDIFLMATSAVLIGIFLAILTEGLVTTRIDQALGRFPRPTRDHVIVCGLGQAGTQVLVRLHQADVPCIGIERSPDASGLVTARALEIPVVIGDARSPGTLEDLHLDRARALMALTTDDLANIQCALKGRELNPELRVVLRCFDQQLAERLDHTIDLDLTRSVADLAAPPFAAALLGRELGEPLPVSNMPLRLLETTIPAESPLVGRTVREAEAEGGLRFLHCGGRWRPRTNLELAAGGGDRGGGHARGV</sequence>
<dbReference type="Pfam" id="PF07885">
    <property type="entry name" value="Ion_trans_2"/>
    <property type="match status" value="1"/>
</dbReference>
<dbReference type="EMBL" id="CP088295">
    <property type="protein sequence ID" value="UUY05807.1"/>
    <property type="molecule type" value="Genomic_DNA"/>
</dbReference>
<dbReference type="InterPro" id="IPR050721">
    <property type="entry name" value="Trk_Ktr_HKT_K-transport"/>
</dbReference>
<evidence type="ECO:0000256" key="1">
    <source>
        <dbReference type="ARBA" id="ARBA00004651"/>
    </source>
</evidence>
<dbReference type="SUPFAM" id="SSF51735">
    <property type="entry name" value="NAD(P)-binding Rossmann-fold domains"/>
    <property type="match status" value="1"/>
</dbReference>
<keyword evidence="5" id="KW-1185">Reference proteome</keyword>
<evidence type="ECO:0000313" key="4">
    <source>
        <dbReference type="EMBL" id="UUY05807.1"/>
    </source>
</evidence>
<evidence type="ECO:0000256" key="2">
    <source>
        <dbReference type="SAM" id="Phobius"/>
    </source>
</evidence>
<dbReference type="Proteomes" id="UP001058860">
    <property type="component" value="Chromosome"/>
</dbReference>
<evidence type="ECO:0000313" key="5">
    <source>
        <dbReference type="Proteomes" id="UP001058860"/>
    </source>
</evidence>
<dbReference type="Gene3D" id="1.10.287.70">
    <property type="match status" value="1"/>
</dbReference>
<keyword evidence="2" id="KW-1133">Transmembrane helix</keyword>
<dbReference type="InterPro" id="IPR013099">
    <property type="entry name" value="K_chnl_dom"/>
</dbReference>
<name>A0ABY5PMC9_9ACTN</name>
<dbReference type="Gene3D" id="3.40.50.720">
    <property type="entry name" value="NAD(P)-binding Rossmann-like Domain"/>
    <property type="match status" value="1"/>
</dbReference>
<keyword evidence="4" id="KW-0406">Ion transport</keyword>
<reference evidence="5" key="1">
    <citation type="submission" date="2021-11" db="EMBL/GenBank/DDBJ databases">
        <title>Cultivation dependent microbiological survey of springs from the worlds oldest radium mine currently devoted to the extraction of radon-saturated water.</title>
        <authorList>
            <person name="Kapinusova G."/>
            <person name="Smrhova T."/>
            <person name="Strejcek M."/>
            <person name="Suman J."/>
            <person name="Jani K."/>
            <person name="Pajer P."/>
            <person name="Uhlik O."/>
        </authorList>
    </citation>
    <scope>NUCLEOTIDE SEQUENCE [LARGE SCALE GENOMIC DNA]</scope>
    <source>
        <strain evidence="5">J379</strain>
    </source>
</reference>
<keyword evidence="2" id="KW-0812">Transmembrane</keyword>
<evidence type="ECO:0000259" key="3">
    <source>
        <dbReference type="PROSITE" id="PS51201"/>
    </source>
</evidence>
<dbReference type="GO" id="GO:0034220">
    <property type="term" value="P:monoatomic ion transmembrane transport"/>
    <property type="evidence" value="ECO:0007669"/>
    <property type="project" value="UniProtKB-KW"/>
</dbReference>
<accession>A0ABY5PMC9</accession>
<dbReference type="RefSeq" id="WP_353866248.1">
    <property type="nucleotide sequence ID" value="NZ_CP088295.1"/>
</dbReference>
<keyword evidence="4" id="KW-0813">Transport</keyword>
<comment type="subcellular location">
    <subcellularLocation>
        <location evidence="1">Cell membrane</location>
        <topology evidence="1">Multi-pass membrane protein</topology>
    </subcellularLocation>
</comment>
<dbReference type="InterPro" id="IPR036291">
    <property type="entry name" value="NAD(P)-bd_dom_sf"/>
</dbReference>
<protein>
    <submittedName>
        <fullName evidence="4">Potassium channel family protein</fullName>
    </submittedName>
</protein>
<feature type="domain" description="RCK N-terminal" evidence="3">
    <location>
        <begin position="93"/>
        <end position="214"/>
    </location>
</feature>
<dbReference type="InterPro" id="IPR003148">
    <property type="entry name" value="RCK_N"/>
</dbReference>
<proteinExistence type="predicted"/>
<dbReference type="PANTHER" id="PTHR43833">
    <property type="entry name" value="POTASSIUM CHANNEL PROTEIN 2-RELATED-RELATED"/>
    <property type="match status" value="1"/>
</dbReference>
<dbReference type="PROSITE" id="PS51201">
    <property type="entry name" value="RCK_N"/>
    <property type="match status" value="1"/>
</dbReference>